<sequence length="79" mass="9336">MICLFPRSSIVQAVRFNCPWHRNSFRPCIFPFKMHEKLKNDTVDARTKTAGGRLMLMRRVLREQKFLGYITSSRTMSVQ</sequence>
<organism evidence="1 2">
    <name type="scientific">Pristionchus pacificus</name>
    <name type="common">Parasitic nematode worm</name>
    <dbReference type="NCBI Taxonomy" id="54126"/>
    <lineage>
        <taxon>Eukaryota</taxon>
        <taxon>Metazoa</taxon>
        <taxon>Ecdysozoa</taxon>
        <taxon>Nematoda</taxon>
        <taxon>Chromadorea</taxon>
        <taxon>Rhabditida</taxon>
        <taxon>Rhabditina</taxon>
        <taxon>Diplogasteromorpha</taxon>
        <taxon>Diplogasteroidea</taxon>
        <taxon>Neodiplogasteridae</taxon>
        <taxon>Pristionchus</taxon>
    </lineage>
</organism>
<accession>A0A2A6BI90</accession>
<proteinExistence type="predicted"/>
<dbReference type="OrthoDB" id="431691at2759"/>
<name>A0A2A6BI90_PRIPA</name>
<accession>A0A8R1V3J8</accession>
<reference evidence="2" key="1">
    <citation type="journal article" date="2008" name="Nat. Genet.">
        <title>The Pristionchus pacificus genome provides a unique perspective on nematode lifestyle and parasitism.</title>
        <authorList>
            <person name="Dieterich C."/>
            <person name="Clifton S.W."/>
            <person name="Schuster L.N."/>
            <person name="Chinwalla A."/>
            <person name="Delehaunty K."/>
            <person name="Dinkelacker I."/>
            <person name="Fulton L."/>
            <person name="Fulton R."/>
            <person name="Godfrey J."/>
            <person name="Minx P."/>
            <person name="Mitreva M."/>
            <person name="Roeseler W."/>
            <person name="Tian H."/>
            <person name="Witte H."/>
            <person name="Yang S.P."/>
            <person name="Wilson R.K."/>
            <person name="Sommer R.J."/>
        </authorList>
    </citation>
    <scope>NUCLEOTIDE SEQUENCE [LARGE SCALE GENOMIC DNA]</scope>
    <source>
        <strain evidence="2">PS312</strain>
    </source>
</reference>
<protein>
    <submittedName>
        <fullName evidence="1">Uncharacterized protein</fullName>
    </submittedName>
</protein>
<keyword evidence="2" id="KW-1185">Reference proteome</keyword>
<evidence type="ECO:0000313" key="1">
    <source>
        <dbReference type="EnsemblMetazoa" id="PPA43287.1"/>
    </source>
</evidence>
<gene>
    <name evidence="1" type="primary">WBGene00281656</name>
</gene>
<evidence type="ECO:0000313" key="2">
    <source>
        <dbReference type="Proteomes" id="UP000005239"/>
    </source>
</evidence>
<dbReference type="AlphaFoldDB" id="A0A2A6BI90"/>
<reference evidence="1" key="2">
    <citation type="submission" date="2022-06" db="UniProtKB">
        <authorList>
            <consortium name="EnsemblMetazoa"/>
        </authorList>
    </citation>
    <scope>IDENTIFICATION</scope>
    <source>
        <strain evidence="1">PS312</strain>
    </source>
</reference>
<dbReference type="Proteomes" id="UP000005239">
    <property type="component" value="Unassembled WGS sequence"/>
</dbReference>
<dbReference type="EnsemblMetazoa" id="PPA43287.1">
    <property type="protein sequence ID" value="PPA43287.1"/>
    <property type="gene ID" value="WBGene00281656"/>
</dbReference>